<comment type="caution">
    <text evidence="1">The sequence shown here is derived from an EMBL/GenBank/DDBJ whole genome shotgun (WGS) entry which is preliminary data.</text>
</comment>
<name>A0A849L846_9RHOB</name>
<sequence>MTEQYDLPTVNFGMGGKGPAFFLREEIIEAASKFETVIYQLPSGRCVSNSYLSGDSIMMAITKGGMRIPKESIAILFSQLTGQDLQPGDPVPLNIPVRSEVAYTILRANLSSWRFGSLLLETRRNYVKFVREFLSAMPGRTIVLTLSARNLPAGELLSRPRKLGKFPELLTERMLQKINAQADHSIKIIGDEGLPVRIAPIKIADTWPPGAREGLNRYYPSTSLHAKVASELHRVING</sequence>
<evidence type="ECO:0000313" key="2">
    <source>
        <dbReference type="Proteomes" id="UP000572377"/>
    </source>
</evidence>
<reference evidence="1 2" key="1">
    <citation type="submission" date="2020-05" db="EMBL/GenBank/DDBJ databases">
        <title>Gimesia benthica sp. nov., a novel planctomycete isolated from a deep-sea water sample of the Northwest Indian Ocean.</title>
        <authorList>
            <person name="Wang J."/>
            <person name="Ruan C."/>
            <person name="Song L."/>
            <person name="Zhu Y."/>
            <person name="Li A."/>
            <person name="Zheng X."/>
            <person name="Wang L."/>
            <person name="Lu Z."/>
            <person name="Huang Y."/>
            <person name="Du W."/>
            <person name="Zhou Y."/>
            <person name="Huang L."/>
            <person name="Dai X."/>
        </authorList>
    </citation>
    <scope>NUCLEOTIDE SEQUENCE [LARGE SCALE GENOMIC DNA]</scope>
    <source>
        <strain evidence="1 2">YYQ-30</strain>
    </source>
</reference>
<accession>A0A849L846</accession>
<keyword evidence="2" id="KW-1185">Reference proteome</keyword>
<protein>
    <submittedName>
        <fullName evidence="1">Uncharacterized protein</fullName>
    </submittedName>
</protein>
<dbReference type="Proteomes" id="UP000572377">
    <property type="component" value="Unassembled WGS sequence"/>
</dbReference>
<evidence type="ECO:0000313" key="1">
    <source>
        <dbReference type="EMBL" id="NNU82191.1"/>
    </source>
</evidence>
<dbReference type="EMBL" id="JABFBC010000007">
    <property type="protein sequence ID" value="NNU82191.1"/>
    <property type="molecule type" value="Genomic_DNA"/>
</dbReference>
<dbReference type="AlphaFoldDB" id="A0A849L846"/>
<gene>
    <name evidence="1" type="ORF">HMH01_17270</name>
</gene>
<proteinExistence type="predicted"/>
<organism evidence="1 2">
    <name type="scientific">Halovulum dunhuangense</name>
    <dbReference type="NCBI Taxonomy" id="1505036"/>
    <lineage>
        <taxon>Bacteria</taxon>
        <taxon>Pseudomonadati</taxon>
        <taxon>Pseudomonadota</taxon>
        <taxon>Alphaproteobacteria</taxon>
        <taxon>Rhodobacterales</taxon>
        <taxon>Paracoccaceae</taxon>
        <taxon>Halovulum</taxon>
    </lineage>
</organism>